<evidence type="ECO:0000256" key="3">
    <source>
        <dbReference type="ARBA" id="ARBA00022723"/>
    </source>
</evidence>
<dbReference type="SMART" id="SM00947">
    <property type="entry name" value="Pro_CA"/>
    <property type="match status" value="1"/>
</dbReference>
<sequence>MERILKGVIKYRDTLRSTMLKEFQQVRDNPKPVILMFTCMDSRLLPTRFLQSHVGEVFVVRNAGNMIPKSNNYGAVGTDICVSTEPAAMELAVKRGGIKHIVICGHSDCKAVNTLHNINLCPKEFDPTSPMDHWVRANGYPSVQKLHKNLVNRTKPLYYECEVNPKLSFEALIDPHNKLAVEDKLSQINVLEQLTNTSSHGILRKYFEEDQLFVHGMWFDIYEGEVYLFSRKRKRFIKITELSVGALLAELPAPEEQLPEEEAVAS</sequence>
<accession>A0A7E4W457</accession>
<proteinExistence type="inferred from homology"/>
<reference evidence="10" key="2">
    <citation type="submission" date="2020-10" db="UniProtKB">
        <authorList>
            <consortium name="WormBaseParasite"/>
        </authorList>
    </citation>
    <scope>IDENTIFICATION</scope>
</reference>
<evidence type="ECO:0000256" key="4">
    <source>
        <dbReference type="ARBA" id="ARBA00022833"/>
    </source>
</evidence>
<evidence type="ECO:0000256" key="1">
    <source>
        <dbReference type="ARBA" id="ARBA00006217"/>
    </source>
</evidence>
<reference evidence="9" key="1">
    <citation type="journal article" date="2013" name="Genetics">
        <title>The draft genome and transcriptome of Panagrellus redivivus are shaped by the harsh demands of a free-living lifestyle.</title>
        <authorList>
            <person name="Srinivasan J."/>
            <person name="Dillman A.R."/>
            <person name="Macchietto M.G."/>
            <person name="Heikkinen L."/>
            <person name="Lakso M."/>
            <person name="Fracchia K.M."/>
            <person name="Antoshechkin I."/>
            <person name="Mortazavi A."/>
            <person name="Wong G."/>
            <person name="Sternberg P.W."/>
        </authorList>
    </citation>
    <scope>NUCLEOTIDE SEQUENCE [LARGE SCALE GENOMIC DNA]</scope>
    <source>
        <strain evidence="9">MT8872</strain>
    </source>
</reference>
<comment type="catalytic activity">
    <reaction evidence="6 8">
        <text>hydrogencarbonate + H(+) = CO2 + H2O</text>
        <dbReference type="Rhea" id="RHEA:10748"/>
        <dbReference type="ChEBI" id="CHEBI:15377"/>
        <dbReference type="ChEBI" id="CHEBI:15378"/>
        <dbReference type="ChEBI" id="CHEBI:16526"/>
        <dbReference type="ChEBI" id="CHEBI:17544"/>
        <dbReference type="EC" id="4.2.1.1"/>
    </reaction>
</comment>
<comment type="function">
    <text evidence="8">Reversible hydration of carbon dioxide.</text>
</comment>
<evidence type="ECO:0000256" key="5">
    <source>
        <dbReference type="ARBA" id="ARBA00023239"/>
    </source>
</evidence>
<feature type="binding site" evidence="7">
    <location>
        <position position="41"/>
    </location>
    <ligand>
        <name>Zn(2+)</name>
        <dbReference type="ChEBI" id="CHEBI:29105"/>
    </ligand>
</feature>
<keyword evidence="4 7" id="KW-0862">Zinc</keyword>
<dbReference type="PANTHER" id="PTHR11002:SF76">
    <property type="entry name" value="CARBONIC ANHYDRASE"/>
    <property type="match status" value="1"/>
</dbReference>
<dbReference type="Gene3D" id="3.40.1050.10">
    <property type="entry name" value="Carbonic anhydrase"/>
    <property type="match status" value="1"/>
</dbReference>
<feature type="binding site" evidence="7">
    <location>
        <position position="109"/>
    </location>
    <ligand>
        <name>Zn(2+)</name>
        <dbReference type="ChEBI" id="CHEBI:29105"/>
    </ligand>
</feature>
<evidence type="ECO:0000256" key="7">
    <source>
        <dbReference type="PIRSR" id="PIRSR601765-1"/>
    </source>
</evidence>
<comment type="similarity">
    <text evidence="1 8">Belongs to the beta-class carbonic anhydrase family.</text>
</comment>
<evidence type="ECO:0000256" key="8">
    <source>
        <dbReference type="RuleBase" id="RU003956"/>
    </source>
</evidence>
<dbReference type="WBParaSite" id="Pan_g6312.t1">
    <property type="protein sequence ID" value="Pan_g6312.t1"/>
    <property type="gene ID" value="Pan_g6312"/>
</dbReference>
<evidence type="ECO:0000256" key="2">
    <source>
        <dbReference type="ARBA" id="ARBA00012925"/>
    </source>
</evidence>
<keyword evidence="3 7" id="KW-0479">Metal-binding</keyword>
<evidence type="ECO:0000313" key="10">
    <source>
        <dbReference type="WBParaSite" id="Pan_g6312.t1"/>
    </source>
</evidence>
<protein>
    <recommendedName>
        <fullName evidence="2 8">Carbonic anhydrase</fullName>
        <ecNumber evidence="2 8">4.2.1.1</ecNumber>
    </recommendedName>
    <alternativeName>
        <fullName evidence="8">Carbonate dehydratase</fullName>
    </alternativeName>
</protein>
<feature type="binding site" evidence="7">
    <location>
        <position position="39"/>
    </location>
    <ligand>
        <name>Zn(2+)</name>
        <dbReference type="ChEBI" id="CHEBI:29105"/>
    </ligand>
</feature>
<dbReference type="GO" id="GO:0008270">
    <property type="term" value="F:zinc ion binding"/>
    <property type="evidence" value="ECO:0007669"/>
    <property type="project" value="UniProtKB-UniRule"/>
</dbReference>
<feature type="binding site" evidence="7">
    <location>
        <position position="106"/>
    </location>
    <ligand>
        <name>Zn(2+)</name>
        <dbReference type="ChEBI" id="CHEBI:29105"/>
    </ligand>
</feature>
<dbReference type="InterPro" id="IPR001765">
    <property type="entry name" value="Carbonic_anhydrase"/>
</dbReference>
<dbReference type="EC" id="4.2.1.1" evidence="2 8"/>
<evidence type="ECO:0000313" key="9">
    <source>
        <dbReference type="Proteomes" id="UP000492821"/>
    </source>
</evidence>
<dbReference type="Proteomes" id="UP000492821">
    <property type="component" value="Unassembled WGS sequence"/>
</dbReference>
<keyword evidence="5 8" id="KW-0456">Lyase</keyword>
<dbReference type="AlphaFoldDB" id="A0A7E4W457"/>
<dbReference type="PANTHER" id="PTHR11002">
    <property type="entry name" value="CARBONIC ANHYDRASE"/>
    <property type="match status" value="1"/>
</dbReference>
<dbReference type="SUPFAM" id="SSF53056">
    <property type="entry name" value="beta-carbonic anhydrase, cab"/>
    <property type="match status" value="1"/>
</dbReference>
<organism evidence="9 10">
    <name type="scientific">Panagrellus redivivus</name>
    <name type="common">Microworm</name>
    <dbReference type="NCBI Taxonomy" id="6233"/>
    <lineage>
        <taxon>Eukaryota</taxon>
        <taxon>Metazoa</taxon>
        <taxon>Ecdysozoa</taxon>
        <taxon>Nematoda</taxon>
        <taxon>Chromadorea</taxon>
        <taxon>Rhabditida</taxon>
        <taxon>Tylenchina</taxon>
        <taxon>Panagrolaimomorpha</taxon>
        <taxon>Panagrolaimoidea</taxon>
        <taxon>Panagrolaimidae</taxon>
        <taxon>Panagrellus</taxon>
    </lineage>
</organism>
<name>A0A7E4W457_PANRE</name>
<dbReference type="GO" id="GO:0004089">
    <property type="term" value="F:carbonate dehydratase activity"/>
    <property type="evidence" value="ECO:0007669"/>
    <property type="project" value="UniProtKB-UniRule"/>
</dbReference>
<dbReference type="InterPro" id="IPR036874">
    <property type="entry name" value="Carbonic_anhydrase_sf"/>
</dbReference>
<comment type="cofactor">
    <cofactor evidence="7">
        <name>Zn(2+)</name>
        <dbReference type="ChEBI" id="CHEBI:29105"/>
    </cofactor>
    <text evidence="7">Binds 1 zinc ion per subunit.</text>
</comment>
<evidence type="ECO:0000256" key="6">
    <source>
        <dbReference type="ARBA" id="ARBA00048348"/>
    </source>
</evidence>
<keyword evidence="9" id="KW-1185">Reference proteome</keyword>
<dbReference type="Pfam" id="PF00484">
    <property type="entry name" value="Pro_CA"/>
    <property type="match status" value="1"/>
</dbReference>